<dbReference type="EMBL" id="ML992678">
    <property type="protein sequence ID" value="KAF2211105.1"/>
    <property type="molecule type" value="Genomic_DNA"/>
</dbReference>
<gene>
    <name evidence="2" type="ORF">CERZMDRAFT_98836</name>
</gene>
<evidence type="ECO:0000313" key="3">
    <source>
        <dbReference type="Proteomes" id="UP000799539"/>
    </source>
</evidence>
<dbReference type="Proteomes" id="UP000799539">
    <property type="component" value="Unassembled WGS sequence"/>
</dbReference>
<reference evidence="2" key="1">
    <citation type="journal article" date="2020" name="Stud. Mycol.">
        <title>101 Dothideomycetes genomes: a test case for predicting lifestyles and emergence of pathogens.</title>
        <authorList>
            <person name="Haridas S."/>
            <person name="Albert R."/>
            <person name="Binder M."/>
            <person name="Bloem J."/>
            <person name="Labutti K."/>
            <person name="Salamov A."/>
            <person name="Andreopoulos B."/>
            <person name="Baker S."/>
            <person name="Barry K."/>
            <person name="Bills G."/>
            <person name="Bluhm B."/>
            <person name="Cannon C."/>
            <person name="Castanera R."/>
            <person name="Culley D."/>
            <person name="Daum C."/>
            <person name="Ezra D."/>
            <person name="Gonzalez J."/>
            <person name="Henrissat B."/>
            <person name="Kuo A."/>
            <person name="Liang C."/>
            <person name="Lipzen A."/>
            <person name="Lutzoni F."/>
            <person name="Magnuson J."/>
            <person name="Mondo S."/>
            <person name="Nolan M."/>
            <person name="Ohm R."/>
            <person name="Pangilinan J."/>
            <person name="Park H.-J."/>
            <person name="Ramirez L."/>
            <person name="Alfaro M."/>
            <person name="Sun H."/>
            <person name="Tritt A."/>
            <person name="Yoshinaga Y."/>
            <person name="Zwiers L.-H."/>
            <person name="Turgeon B."/>
            <person name="Goodwin S."/>
            <person name="Spatafora J."/>
            <person name="Crous P."/>
            <person name="Grigoriev I."/>
        </authorList>
    </citation>
    <scope>NUCLEOTIDE SEQUENCE</scope>
    <source>
        <strain evidence="2">SCOH1-5</strain>
    </source>
</reference>
<feature type="compositionally biased region" description="Polar residues" evidence="1">
    <location>
        <begin position="171"/>
        <end position="201"/>
    </location>
</feature>
<evidence type="ECO:0000313" key="2">
    <source>
        <dbReference type="EMBL" id="KAF2211105.1"/>
    </source>
</evidence>
<keyword evidence="3" id="KW-1185">Reference proteome</keyword>
<name>A0A6A6FCK5_9PEZI</name>
<organism evidence="2 3">
    <name type="scientific">Cercospora zeae-maydis SCOH1-5</name>
    <dbReference type="NCBI Taxonomy" id="717836"/>
    <lineage>
        <taxon>Eukaryota</taxon>
        <taxon>Fungi</taxon>
        <taxon>Dikarya</taxon>
        <taxon>Ascomycota</taxon>
        <taxon>Pezizomycotina</taxon>
        <taxon>Dothideomycetes</taxon>
        <taxon>Dothideomycetidae</taxon>
        <taxon>Mycosphaerellales</taxon>
        <taxon>Mycosphaerellaceae</taxon>
        <taxon>Cercospora</taxon>
    </lineage>
</organism>
<protein>
    <submittedName>
        <fullName evidence="2">Uncharacterized protein</fullName>
    </submittedName>
</protein>
<dbReference type="OrthoDB" id="3647265at2759"/>
<feature type="compositionally biased region" description="Basic and acidic residues" evidence="1">
    <location>
        <begin position="248"/>
        <end position="258"/>
    </location>
</feature>
<feature type="region of interest" description="Disordered" evidence="1">
    <location>
        <begin position="315"/>
        <end position="343"/>
    </location>
</feature>
<feature type="region of interest" description="Disordered" evidence="1">
    <location>
        <begin position="140"/>
        <end position="204"/>
    </location>
</feature>
<dbReference type="AlphaFoldDB" id="A0A6A6FCK5"/>
<proteinExistence type="predicted"/>
<feature type="compositionally biased region" description="Polar residues" evidence="1">
    <location>
        <begin position="315"/>
        <end position="330"/>
    </location>
</feature>
<feature type="region of interest" description="Disordered" evidence="1">
    <location>
        <begin position="231"/>
        <end position="275"/>
    </location>
</feature>
<accession>A0A6A6FCK5</accession>
<sequence>MEAATSPSSSPYRGSQAQAYSAVRMQVATSIPTSLRKTPVDHSHSHSCDLTFEFTLRKNLAWLLTMHRLWAFFTLLVATASAASKHHGYGHSHGHGHGPELQHSSVYEASNHVGSADESTARCLGLTENESCNEADGSRLDQAFHGENSPQINVLDNDPTAGQRNAYGGANNMQRPEQSTASSNQITDNDRPSTLSRNTLPTADRLVTTKLTPSQFPSDSTLDAYSVTNFFPYSPSRFDRPTAQSLPESRDLEYRADDPPSPYATLQRRAEESTPHHNMLARRVNITFPSSASATAKQSYNATLPTLAPTRQSKNITSQTLQQPQNTDNAGPSPGAPFQQHPSAASGNQVVVWGMAGAALIAAGFCL</sequence>
<evidence type="ECO:0000256" key="1">
    <source>
        <dbReference type="SAM" id="MobiDB-lite"/>
    </source>
</evidence>